<protein>
    <submittedName>
        <fullName evidence="3">Uncharacterized protein</fullName>
    </submittedName>
</protein>
<reference evidence="3 5" key="1">
    <citation type="submission" date="2023-03" db="EMBL/GenBank/DDBJ databases">
        <authorList>
            <person name="Shen W."/>
            <person name="Cai J."/>
        </authorList>
    </citation>
    <scope>NUCLEOTIDE SEQUENCE</scope>
    <source>
        <strain evidence="3">P55-2</strain>
        <strain evidence="2 5">P72-2</strain>
    </source>
</reference>
<comment type="caution">
    <text evidence="3">The sequence shown here is derived from an EMBL/GenBank/DDBJ whole genome shotgun (WGS) entry which is preliminary data.</text>
</comment>
<feature type="compositionally biased region" description="Low complexity" evidence="1">
    <location>
        <begin position="105"/>
        <end position="119"/>
    </location>
</feature>
<gene>
    <name evidence="3" type="ORF">P7D36_04320</name>
    <name evidence="2" type="ORF">P7D39_08375</name>
</gene>
<feature type="compositionally biased region" description="Low complexity" evidence="1">
    <location>
        <begin position="38"/>
        <end position="58"/>
    </location>
</feature>
<dbReference type="AlphaFoldDB" id="A0AAW8TJ31"/>
<feature type="compositionally biased region" description="Polar residues" evidence="1">
    <location>
        <begin position="89"/>
        <end position="99"/>
    </location>
</feature>
<feature type="compositionally biased region" description="Polar residues" evidence="1">
    <location>
        <begin position="59"/>
        <end position="82"/>
    </location>
</feature>
<name>A0AAW8TJ31_9ENTE</name>
<evidence type="ECO:0000313" key="2">
    <source>
        <dbReference type="EMBL" id="MDT2597019.1"/>
    </source>
</evidence>
<accession>A0AAW8TJ31</accession>
<evidence type="ECO:0000313" key="5">
    <source>
        <dbReference type="Proteomes" id="UP001256547"/>
    </source>
</evidence>
<proteinExistence type="predicted"/>
<evidence type="ECO:0000313" key="4">
    <source>
        <dbReference type="Proteomes" id="UP001245561"/>
    </source>
</evidence>
<evidence type="ECO:0000313" key="3">
    <source>
        <dbReference type="EMBL" id="MDT2636734.1"/>
    </source>
</evidence>
<keyword evidence="5" id="KW-1185">Reference proteome</keyword>
<dbReference type="Proteomes" id="UP001256547">
    <property type="component" value="Unassembled WGS sequence"/>
</dbReference>
<evidence type="ECO:0000256" key="1">
    <source>
        <dbReference type="SAM" id="MobiDB-lite"/>
    </source>
</evidence>
<feature type="region of interest" description="Disordered" evidence="1">
    <location>
        <begin position="29"/>
        <end position="132"/>
    </location>
</feature>
<dbReference type="EMBL" id="JARPYT010000004">
    <property type="protein sequence ID" value="MDT2636734.1"/>
    <property type="molecule type" value="Genomic_DNA"/>
</dbReference>
<sequence length="132" mass="13871">MRKVPPILKPIALLTLSILIATTSGILNNSSYRQVKATTPKTESSTSTSNSSQESLDTTQETSTISENQESNVTPDINNSEGNAIADNQVETPQSSTEVSPGGVQPSTEESQTTPTQQSVDESAGVETSVSQ</sequence>
<dbReference type="EMBL" id="JARPYR010000014">
    <property type="protein sequence ID" value="MDT2597019.1"/>
    <property type="molecule type" value="Genomic_DNA"/>
</dbReference>
<dbReference type="RefSeq" id="WP_311800129.1">
    <property type="nucleotide sequence ID" value="NZ_JARPYR010000014.1"/>
</dbReference>
<dbReference type="Proteomes" id="UP001245561">
    <property type="component" value="Unassembled WGS sequence"/>
</dbReference>
<organism evidence="3 4">
    <name type="scientific">Enterococcus dongliensis</name>
    <dbReference type="NCBI Taxonomy" id="2559925"/>
    <lineage>
        <taxon>Bacteria</taxon>
        <taxon>Bacillati</taxon>
        <taxon>Bacillota</taxon>
        <taxon>Bacilli</taxon>
        <taxon>Lactobacillales</taxon>
        <taxon>Enterococcaceae</taxon>
        <taxon>Enterococcus</taxon>
    </lineage>
</organism>